<dbReference type="InterPro" id="IPR051471">
    <property type="entry name" value="Bacterial_PTS_sugar_comp"/>
</dbReference>
<dbReference type="PANTHER" id="PTHR33799">
    <property type="entry name" value="PTS PERMEASE-RELATED-RELATED"/>
    <property type="match status" value="1"/>
</dbReference>
<dbReference type="InterPro" id="IPR004701">
    <property type="entry name" value="PTS_EIIA_man-typ"/>
</dbReference>
<reference evidence="3 4" key="1">
    <citation type="submission" date="2014-12" db="EMBL/GenBank/DDBJ databases">
        <title>Draft genome sequences of 29 type strains of Enterococci.</title>
        <authorList>
            <person name="Zhong Z."/>
            <person name="Sun Z."/>
            <person name="Liu W."/>
            <person name="Zhang W."/>
            <person name="Zhang H."/>
        </authorList>
    </citation>
    <scope>NUCLEOTIDE SEQUENCE [LARGE SCALE GENOMIC DNA]</scope>
    <source>
        <strain evidence="3 4">DSM 22801</strain>
    </source>
</reference>
<evidence type="ECO:0000313" key="4">
    <source>
        <dbReference type="Proteomes" id="UP000183039"/>
    </source>
</evidence>
<dbReference type="Pfam" id="PF03610">
    <property type="entry name" value="EIIA-man"/>
    <property type="match status" value="1"/>
</dbReference>
<evidence type="ECO:0000256" key="1">
    <source>
        <dbReference type="ARBA" id="ARBA00022679"/>
    </source>
</evidence>
<comment type="caution">
    <text evidence="3">The sequence shown here is derived from an EMBL/GenBank/DDBJ whole genome shotgun (WGS) entry which is preliminary data.</text>
</comment>
<dbReference type="Gene3D" id="3.40.50.510">
    <property type="entry name" value="Phosphotransferase system, mannose-type IIA component"/>
    <property type="match status" value="1"/>
</dbReference>
<protein>
    <recommendedName>
        <fullName evidence="2">PTS EIIA type-4 domain-containing protein</fullName>
    </recommendedName>
</protein>
<accession>A0AA91G959</accession>
<sequence length="141" mass="15245">MNKMNDRIILVSHLGLATGMKKALEFIVGEQSQLHAVELDEAGIEHFKKKLTLLPNDGQCDSTILVSDIPSGSPGATAYSYFAESGDVRLLSGMNLPLVLDLVLSSAIKPTEQLIPDAITAAKETIQEYTIHSTGETEDDF</sequence>
<dbReference type="Proteomes" id="UP000183039">
    <property type="component" value="Unassembled WGS sequence"/>
</dbReference>
<dbReference type="EMBL" id="JXLC01000016">
    <property type="protein sequence ID" value="OJG91249.1"/>
    <property type="molecule type" value="Genomic_DNA"/>
</dbReference>
<dbReference type="AlphaFoldDB" id="A0AA91G959"/>
<dbReference type="PROSITE" id="PS51096">
    <property type="entry name" value="PTS_EIIA_TYPE_4"/>
    <property type="match status" value="1"/>
</dbReference>
<feature type="domain" description="PTS EIIA type-4" evidence="2">
    <location>
        <begin position="5"/>
        <end position="126"/>
    </location>
</feature>
<dbReference type="GO" id="GO:0016020">
    <property type="term" value="C:membrane"/>
    <property type="evidence" value="ECO:0007669"/>
    <property type="project" value="InterPro"/>
</dbReference>
<dbReference type="InterPro" id="IPR036662">
    <property type="entry name" value="PTS_EIIA_man-typ_sf"/>
</dbReference>
<evidence type="ECO:0000259" key="2">
    <source>
        <dbReference type="PROSITE" id="PS51096"/>
    </source>
</evidence>
<dbReference type="GO" id="GO:0009401">
    <property type="term" value="P:phosphoenolpyruvate-dependent sugar phosphotransferase system"/>
    <property type="evidence" value="ECO:0007669"/>
    <property type="project" value="InterPro"/>
</dbReference>
<dbReference type="SUPFAM" id="SSF53062">
    <property type="entry name" value="PTS system fructose IIA component-like"/>
    <property type="match status" value="1"/>
</dbReference>
<name>A0AA91G959_9ENTE</name>
<organism evidence="3 4">
    <name type="scientific">Enterococcus silesiacus</name>
    <dbReference type="NCBI Taxonomy" id="332949"/>
    <lineage>
        <taxon>Bacteria</taxon>
        <taxon>Bacillati</taxon>
        <taxon>Bacillota</taxon>
        <taxon>Bacilli</taxon>
        <taxon>Lactobacillales</taxon>
        <taxon>Enterococcaceae</taxon>
        <taxon>Enterococcus</taxon>
    </lineage>
</organism>
<dbReference type="GO" id="GO:0016740">
    <property type="term" value="F:transferase activity"/>
    <property type="evidence" value="ECO:0007669"/>
    <property type="project" value="UniProtKB-KW"/>
</dbReference>
<dbReference type="PANTHER" id="PTHR33799:SF1">
    <property type="entry name" value="PTS SYSTEM MANNOSE-SPECIFIC EIIAB COMPONENT-RELATED"/>
    <property type="match status" value="1"/>
</dbReference>
<proteinExistence type="predicted"/>
<keyword evidence="1" id="KW-0808">Transferase</keyword>
<evidence type="ECO:0000313" key="3">
    <source>
        <dbReference type="EMBL" id="OJG91249.1"/>
    </source>
</evidence>
<gene>
    <name evidence="3" type="ORF">RV15_GL000879</name>
</gene>